<proteinExistence type="predicted"/>
<name>A0A1J7JU24_9PEZI</name>
<dbReference type="AlphaFoldDB" id="A0A1J7JU24"/>
<dbReference type="GO" id="GO:0006310">
    <property type="term" value="P:DNA recombination"/>
    <property type="evidence" value="ECO:0007669"/>
    <property type="project" value="InterPro"/>
</dbReference>
<keyword evidence="2" id="KW-1185">Reference proteome</keyword>
<organism evidence="1 2">
    <name type="scientific">Coniochaeta ligniaria NRRL 30616</name>
    <dbReference type="NCBI Taxonomy" id="1408157"/>
    <lineage>
        <taxon>Eukaryota</taxon>
        <taxon>Fungi</taxon>
        <taxon>Dikarya</taxon>
        <taxon>Ascomycota</taxon>
        <taxon>Pezizomycotina</taxon>
        <taxon>Sordariomycetes</taxon>
        <taxon>Sordariomycetidae</taxon>
        <taxon>Coniochaetales</taxon>
        <taxon>Coniochaetaceae</taxon>
        <taxon>Coniochaeta</taxon>
    </lineage>
</organism>
<evidence type="ECO:0000313" key="2">
    <source>
        <dbReference type="Proteomes" id="UP000182658"/>
    </source>
</evidence>
<dbReference type="InterPro" id="IPR013762">
    <property type="entry name" value="Integrase-like_cat_sf"/>
</dbReference>
<accession>A0A1J7JU24</accession>
<dbReference type="GO" id="GO:0003677">
    <property type="term" value="F:DNA binding"/>
    <property type="evidence" value="ECO:0007669"/>
    <property type="project" value="InterPro"/>
</dbReference>
<protein>
    <submittedName>
        <fullName evidence="1">Uncharacterized protein</fullName>
    </submittedName>
</protein>
<dbReference type="InParanoid" id="A0A1J7JU24"/>
<dbReference type="EMBL" id="KV875094">
    <property type="protein sequence ID" value="OIW32876.1"/>
    <property type="molecule type" value="Genomic_DNA"/>
</dbReference>
<reference evidence="1 2" key="1">
    <citation type="submission" date="2016-10" db="EMBL/GenBank/DDBJ databases">
        <title>Draft genome sequence of Coniochaeta ligniaria NRRL30616, a lignocellulolytic fungus for bioabatement of inhibitors in plant biomass hydrolysates.</title>
        <authorList>
            <consortium name="DOE Joint Genome Institute"/>
            <person name="Jimenez D.J."/>
            <person name="Hector R.E."/>
            <person name="Riley R."/>
            <person name="Sun H."/>
            <person name="Grigoriev I.V."/>
            <person name="Van Elsas J.D."/>
            <person name="Nichols N.N."/>
        </authorList>
    </citation>
    <scope>NUCLEOTIDE SEQUENCE [LARGE SCALE GENOMIC DNA]</scope>
    <source>
        <strain evidence="1 2">NRRL 30616</strain>
    </source>
</reference>
<dbReference type="Proteomes" id="UP000182658">
    <property type="component" value="Unassembled WGS sequence"/>
</dbReference>
<sequence>MEPVGRGRKRPTLLDRMRSLTDEDIAQLYRDLEESRVFRYHAVPTQRRQDRCLHLYQSFVSVLLEMDLQNYCGSQKEKDEILFPLDTEKLFIQLELFLLSLATEDTDMRKTDDYISCDRLSQHRAGLFFWVRRIRGQGKGPDIWDNDKIFNHTLSRTLRFCFKECRLCTFPERRALEVGLSELRQLIDTDMASPTLHIDVAELHHLAWCMGKISAIRPGDIGQSRQGSQKSLRWKDITIVRGDEPGKFQVEIGLRSMSNSTNFDKMTRKLVCKVLSPSTTEDLEFSIAHRLLVVAIRHKMLVGIETIDDLLSEAMHHIRIKDEHLQKHIFFEAKENGAGLTDQPMSSMAIAAHLQRAGRKAGFPEDITFYALRRSANVHSRKPAENPRTDVARITLNYYEGETWSVKHDEDATPPVSQIPDLEAVRSFMHLLLQNPARSSSL</sequence>
<gene>
    <name evidence="1" type="ORF">CONLIGDRAFT_695069</name>
</gene>
<dbReference type="GO" id="GO:0015074">
    <property type="term" value="P:DNA integration"/>
    <property type="evidence" value="ECO:0007669"/>
    <property type="project" value="InterPro"/>
</dbReference>
<dbReference type="OrthoDB" id="4809756at2759"/>
<dbReference type="Gene3D" id="1.10.443.10">
    <property type="entry name" value="Intergrase catalytic core"/>
    <property type="match status" value="1"/>
</dbReference>
<evidence type="ECO:0000313" key="1">
    <source>
        <dbReference type="EMBL" id="OIW32876.1"/>
    </source>
</evidence>